<proteinExistence type="predicted"/>
<organism evidence="11 12">
    <name type="scientific">Cardiocondyla obscurior</name>
    <dbReference type="NCBI Taxonomy" id="286306"/>
    <lineage>
        <taxon>Eukaryota</taxon>
        <taxon>Metazoa</taxon>
        <taxon>Ecdysozoa</taxon>
        <taxon>Arthropoda</taxon>
        <taxon>Hexapoda</taxon>
        <taxon>Insecta</taxon>
        <taxon>Pterygota</taxon>
        <taxon>Neoptera</taxon>
        <taxon>Endopterygota</taxon>
        <taxon>Hymenoptera</taxon>
        <taxon>Apocrita</taxon>
        <taxon>Aculeata</taxon>
        <taxon>Formicoidea</taxon>
        <taxon>Formicidae</taxon>
        <taxon>Myrmicinae</taxon>
        <taxon>Cardiocondyla</taxon>
    </lineage>
</organism>
<evidence type="ECO:0000256" key="9">
    <source>
        <dbReference type="ARBA" id="ARBA00023224"/>
    </source>
</evidence>
<dbReference type="Pfam" id="PF02949">
    <property type="entry name" value="7tm_6"/>
    <property type="match status" value="1"/>
</dbReference>
<keyword evidence="4 10" id="KW-0812">Transmembrane</keyword>
<evidence type="ECO:0000256" key="10">
    <source>
        <dbReference type="SAM" id="Phobius"/>
    </source>
</evidence>
<dbReference type="Proteomes" id="UP001430953">
    <property type="component" value="Unassembled WGS sequence"/>
</dbReference>
<dbReference type="EMBL" id="JADYXP020000001">
    <property type="protein sequence ID" value="KAL0134034.1"/>
    <property type="molecule type" value="Genomic_DNA"/>
</dbReference>
<evidence type="ECO:0000256" key="8">
    <source>
        <dbReference type="ARBA" id="ARBA00023170"/>
    </source>
</evidence>
<evidence type="ECO:0000256" key="7">
    <source>
        <dbReference type="ARBA" id="ARBA00023136"/>
    </source>
</evidence>
<evidence type="ECO:0000256" key="4">
    <source>
        <dbReference type="ARBA" id="ARBA00022692"/>
    </source>
</evidence>
<name>A0AAW2H3J2_9HYME</name>
<dbReference type="InterPro" id="IPR004117">
    <property type="entry name" value="7tm6_olfct_rcpt"/>
</dbReference>
<feature type="transmembrane region" description="Helical" evidence="10">
    <location>
        <begin position="84"/>
        <end position="104"/>
    </location>
</feature>
<comment type="subcellular location">
    <subcellularLocation>
        <location evidence="1">Cell membrane</location>
        <topology evidence="1">Multi-pass membrane protein</topology>
    </subcellularLocation>
</comment>
<dbReference type="AlphaFoldDB" id="A0AAW2H3J2"/>
<keyword evidence="12" id="KW-1185">Reference proteome</keyword>
<evidence type="ECO:0000256" key="5">
    <source>
        <dbReference type="ARBA" id="ARBA00022725"/>
    </source>
</evidence>
<dbReference type="PANTHER" id="PTHR21137">
    <property type="entry name" value="ODORANT RECEPTOR"/>
    <property type="match status" value="1"/>
</dbReference>
<dbReference type="GO" id="GO:0004984">
    <property type="term" value="F:olfactory receptor activity"/>
    <property type="evidence" value="ECO:0007669"/>
    <property type="project" value="InterPro"/>
</dbReference>
<dbReference type="GO" id="GO:0005549">
    <property type="term" value="F:odorant binding"/>
    <property type="evidence" value="ECO:0007669"/>
    <property type="project" value="InterPro"/>
</dbReference>
<keyword evidence="8" id="KW-0675">Receptor</keyword>
<evidence type="ECO:0000256" key="1">
    <source>
        <dbReference type="ARBA" id="ARBA00004651"/>
    </source>
</evidence>
<keyword evidence="2" id="KW-1003">Cell membrane</keyword>
<dbReference type="GO" id="GO:0005886">
    <property type="term" value="C:plasma membrane"/>
    <property type="evidence" value="ECO:0007669"/>
    <property type="project" value="UniProtKB-SubCell"/>
</dbReference>
<comment type="caution">
    <text evidence="11">The sequence shown here is derived from an EMBL/GenBank/DDBJ whole genome shotgun (WGS) entry which is preliminary data.</text>
</comment>
<evidence type="ECO:0000256" key="2">
    <source>
        <dbReference type="ARBA" id="ARBA00022475"/>
    </source>
</evidence>
<evidence type="ECO:0000256" key="6">
    <source>
        <dbReference type="ARBA" id="ARBA00022989"/>
    </source>
</evidence>
<evidence type="ECO:0000256" key="3">
    <source>
        <dbReference type="ARBA" id="ARBA00022606"/>
    </source>
</evidence>
<keyword evidence="6 10" id="KW-1133">Transmembrane helix</keyword>
<keyword evidence="9" id="KW-0807">Transducer</keyword>
<protein>
    <submittedName>
        <fullName evidence="11">Uncharacterized protein</fullName>
    </submittedName>
</protein>
<keyword evidence="3" id="KW-0716">Sensory transduction</keyword>
<dbReference type="PANTHER" id="PTHR21137:SF35">
    <property type="entry name" value="ODORANT RECEPTOR 19A-RELATED"/>
    <property type="match status" value="1"/>
</dbReference>
<dbReference type="GO" id="GO:0007165">
    <property type="term" value="P:signal transduction"/>
    <property type="evidence" value="ECO:0007669"/>
    <property type="project" value="UniProtKB-KW"/>
</dbReference>
<gene>
    <name evidence="11" type="ORF">PUN28_001136</name>
</gene>
<reference evidence="11 12" key="1">
    <citation type="submission" date="2023-03" db="EMBL/GenBank/DDBJ databases">
        <title>High recombination rates correlate with genetic variation in Cardiocondyla obscurior ants.</title>
        <authorList>
            <person name="Errbii M."/>
        </authorList>
    </citation>
    <scope>NUCLEOTIDE SEQUENCE [LARGE SCALE GENOMIC DNA]</scope>
    <source>
        <strain evidence="11">Alpha-2009</strain>
        <tissue evidence="11">Whole body</tissue>
    </source>
</reference>
<sequence>MLYGLTEIGFKDAKETRDSFFTVATRIIRKHQKIITLSENIENLYSYIALLQFISNTVMMCSLGFLMVTAIGSPDATEQIVRSLLFYTVTILEAFIFCFSGEYLSNKSKAIGNAAYNSAWYNMKSSDSRVLLFIILRSQRQLKLTAGKMMVLSLDSFTSIMKASGSYLSVLLAMK</sequence>
<keyword evidence="5" id="KW-0552">Olfaction</keyword>
<evidence type="ECO:0000313" key="11">
    <source>
        <dbReference type="EMBL" id="KAL0134034.1"/>
    </source>
</evidence>
<evidence type="ECO:0000313" key="12">
    <source>
        <dbReference type="Proteomes" id="UP001430953"/>
    </source>
</evidence>
<keyword evidence="7 10" id="KW-0472">Membrane</keyword>
<accession>A0AAW2H3J2</accession>
<feature type="transmembrane region" description="Helical" evidence="10">
    <location>
        <begin position="47"/>
        <end position="72"/>
    </location>
</feature>